<dbReference type="CDD" id="cd00082">
    <property type="entry name" value="HisKA"/>
    <property type="match status" value="1"/>
</dbReference>
<evidence type="ECO:0000313" key="10">
    <source>
        <dbReference type="Proteomes" id="UP001528411"/>
    </source>
</evidence>
<dbReference type="InterPro" id="IPR003661">
    <property type="entry name" value="HisK_dim/P_dom"/>
</dbReference>
<protein>
    <recommendedName>
        <fullName evidence="2">histidine kinase</fullName>
        <ecNumber evidence="2">2.7.13.3</ecNumber>
    </recommendedName>
</protein>
<dbReference type="SMART" id="SM00388">
    <property type="entry name" value="HisKA"/>
    <property type="match status" value="1"/>
</dbReference>
<keyword evidence="10" id="KW-1185">Reference proteome</keyword>
<keyword evidence="6" id="KW-0175">Coiled coil</keyword>
<evidence type="ECO:0000313" key="9">
    <source>
        <dbReference type="EMBL" id="MDC2891100.1"/>
    </source>
</evidence>
<proteinExistence type="predicted"/>
<evidence type="ECO:0000256" key="2">
    <source>
        <dbReference type="ARBA" id="ARBA00012438"/>
    </source>
</evidence>
<dbReference type="PROSITE" id="PS50109">
    <property type="entry name" value="HIS_KIN"/>
    <property type="match status" value="1"/>
</dbReference>
<dbReference type="Gene3D" id="3.30.565.10">
    <property type="entry name" value="Histidine kinase-like ATPase, C-terminal domain"/>
    <property type="match status" value="1"/>
</dbReference>
<dbReference type="InterPro" id="IPR050736">
    <property type="entry name" value="Sensor_HK_Regulatory"/>
</dbReference>
<comment type="caution">
    <text evidence="9">The sequence shown here is derived from an EMBL/GenBank/DDBJ whole genome shotgun (WGS) entry which is preliminary data.</text>
</comment>
<dbReference type="SUPFAM" id="SSF55874">
    <property type="entry name" value="ATPase domain of HSP90 chaperone/DNA topoisomerase II/histidine kinase"/>
    <property type="match status" value="1"/>
</dbReference>
<dbReference type="Gene3D" id="1.10.287.130">
    <property type="match status" value="1"/>
</dbReference>
<feature type="transmembrane region" description="Helical" evidence="7">
    <location>
        <begin position="7"/>
        <end position="24"/>
    </location>
</feature>
<feature type="transmembrane region" description="Helical" evidence="7">
    <location>
        <begin position="44"/>
        <end position="62"/>
    </location>
</feature>
<evidence type="ECO:0000256" key="1">
    <source>
        <dbReference type="ARBA" id="ARBA00000085"/>
    </source>
</evidence>
<feature type="domain" description="Histidine kinase" evidence="8">
    <location>
        <begin position="114"/>
        <end position="289"/>
    </location>
</feature>
<evidence type="ECO:0000256" key="7">
    <source>
        <dbReference type="SAM" id="Phobius"/>
    </source>
</evidence>
<evidence type="ECO:0000256" key="3">
    <source>
        <dbReference type="ARBA" id="ARBA00022679"/>
    </source>
</evidence>
<dbReference type="Pfam" id="PF02518">
    <property type="entry name" value="HATPase_c"/>
    <property type="match status" value="1"/>
</dbReference>
<dbReference type="PANTHER" id="PTHR43711">
    <property type="entry name" value="TWO-COMPONENT HISTIDINE KINASE"/>
    <property type="match status" value="1"/>
</dbReference>
<evidence type="ECO:0000259" key="8">
    <source>
        <dbReference type="PROSITE" id="PS50109"/>
    </source>
</evidence>
<dbReference type="PANTHER" id="PTHR43711:SF31">
    <property type="entry name" value="HISTIDINE KINASE"/>
    <property type="match status" value="1"/>
</dbReference>
<gene>
    <name evidence="9" type="ORF">PN838_23110</name>
</gene>
<evidence type="ECO:0000256" key="6">
    <source>
        <dbReference type="SAM" id="Coils"/>
    </source>
</evidence>
<dbReference type="InterPro" id="IPR003594">
    <property type="entry name" value="HATPase_dom"/>
</dbReference>
<dbReference type="SUPFAM" id="SSF47384">
    <property type="entry name" value="Homodimeric domain of signal transducing histidine kinase"/>
    <property type="match status" value="1"/>
</dbReference>
<reference evidence="9 10" key="1">
    <citation type="submission" date="2023-01" db="EMBL/GenBank/DDBJ databases">
        <title>Psychrosphaera sp. nov., isolated from marine algae.</title>
        <authorList>
            <person name="Bayburt H."/>
            <person name="Choi B.J."/>
            <person name="Kim J.M."/>
            <person name="Choi D.G."/>
            <person name="Jeon C.O."/>
        </authorList>
    </citation>
    <scope>NUCLEOTIDE SEQUENCE [LARGE SCALE GENOMIC DNA]</scope>
    <source>
        <strain evidence="9 10">G1-22</strain>
    </source>
</reference>
<name>A0ABT5FIW9_9GAMM</name>
<dbReference type="EMBL" id="JAQOMS010000002">
    <property type="protein sequence ID" value="MDC2891100.1"/>
    <property type="molecule type" value="Genomic_DNA"/>
</dbReference>
<dbReference type="InterPro" id="IPR036890">
    <property type="entry name" value="HATPase_C_sf"/>
</dbReference>
<dbReference type="Proteomes" id="UP001528411">
    <property type="component" value="Unassembled WGS sequence"/>
</dbReference>
<dbReference type="SMART" id="SM00387">
    <property type="entry name" value="HATPase_c"/>
    <property type="match status" value="1"/>
</dbReference>
<keyword evidence="7" id="KW-0472">Membrane</keyword>
<keyword evidence="5" id="KW-0902">Two-component regulatory system</keyword>
<keyword evidence="3" id="KW-0808">Transferase</keyword>
<keyword evidence="4 9" id="KW-0418">Kinase</keyword>
<accession>A0ABT5FIW9</accession>
<evidence type="ECO:0000256" key="5">
    <source>
        <dbReference type="ARBA" id="ARBA00023012"/>
    </source>
</evidence>
<comment type="catalytic activity">
    <reaction evidence="1">
        <text>ATP + protein L-histidine = ADP + protein N-phospho-L-histidine.</text>
        <dbReference type="EC" id="2.7.13.3"/>
    </reaction>
</comment>
<keyword evidence="7" id="KW-0812">Transmembrane</keyword>
<dbReference type="EC" id="2.7.13.3" evidence="2"/>
<evidence type="ECO:0000256" key="4">
    <source>
        <dbReference type="ARBA" id="ARBA00022777"/>
    </source>
</evidence>
<dbReference type="GO" id="GO:0016301">
    <property type="term" value="F:kinase activity"/>
    <property type="evidence" value="ECO:0007669"/>
    <property type="project" value="UniProtKB-KW"/>
</dbReference>
<feature type="coiled-coil region" evidence="6">
    <location>
        <begin position="87"/>
        <end position="114"/>
    </location>
</feature>
<dbReference type="InterPro" id="IPR005467">
    <property type="entry name" value="His_kinase_dom"/>
</dbReference>
<organism evidence="9 10">
    <name type="scientific">Psychrosphaera algicola</name>
    <dbReference type="NCBI Taxonomy" id="3023714"/>
    <lineage>
        <taxon>Bacteria</taxon>
        <taxon>Pseudomonadati</taxon>
        <taxon>Pseudomonadota</taxon>
        <taxon>Gammaproteobacteria</taxon>
        <taxon>Alteromonadales</taxon>
        <taxon>Pseudoalteromonadaceae</taxon>
        <taxon>Psychrosphaera</taxon>
    </lineage>
</organism>
<sequence length="289" mass="32816">MAQFVGVTLTLSLIGAGILFLIYLQVPLNDPTIKTLFSHTLIKIFFLLLIIIGVVSWFFILARSANRSAVKELRSQTLALAKEVDAHKNTSHELEDAKNVAESANQAKSRYLAALSHELRTPLNVLLGYAQLLSQDEAIPKRQRDTLHIVKRNGDHLADLIEGLLEISKIEAGRLTLHRDEFNLKVILQQLVDMFQMQAKSKNIEFYYETCVNLPDYVATDKQRFRQVLINLISNAIKYTEKGSVTLQITYRNEVIHFSVIDTGIGIAQKDQETIFKPFEQIRTPILNQ</sequence>
<keyword evidence="7" id="KW-1133">Transmembrane helix</keyword>
<dbReference type="RefSeq" id="WP_272182139.1">
    <property type="nucleotide sequence ID" value="NZ_JAQOMS010000002.1"/>
</dbReference>
<dbReference type="Pfam" id="PF00512">
    <property type="entry name" value="HisKA"/>
    <property type="match status" value="1"/>
</dbReference>
<dbReference type="InterPro" id="IPR036097">
    <property type="entry name" value="HisK_dim/P_sf"/>
</dbReference>